<reference evidence="6" key="1">
    <citation type="submission" date="2007-11" db="EMBL/GenBank/DDBJ databases">
        <authorList>
            <person name="Fulton L."/>
            <person name="Clifton S."/>
            <person name="Fulton B."/>
            <person name="Xu J."/>
            <person name="Minx P."/>
            <person name="Pepin K.H."/>
            <person name="Johnson M."/>
            <person name="Thiruvilangam P."/>
            <person name="Bhonagiri V."/>
            <person name="Nash W.E."/>
            <person name="Mardis E.R."/>
            <person name="Wilson R.K."/>
        </authorList>
    </citation>
    <scope>NUCLEOTIDE SEQUENCE [LARGE SCALE GENOMIC DNA]</scope>
    <source>
        <strain evidence="6">DSM 17241</strain>
    </source>
</reference>
<dbReference type="NCBIfam" id="TIGR00009">
    <property type="entry name" value="L28"/>
    <property type="match status" value="1"/>
</dbReference>
<keyword evidence="2 5" id="KW-0689">Ribosomal protein</keyword>
<dbReference type="InterPro" id="IPR034704">
    <property type="entry name" value="Ribosomal_bL28/bL31-like_sf"/>
</dbReference>
<dbReference type="eggNOG" id="COG0227">
    <property type="taxonomic scope" value="Bacteria"/>
</dbReference>
<dbReference type="AlphaFoldDB" id="B0PFW2"/>
<name>B0PFW2_9FIRM</name>
<keyword evidence="3 5" id="KW-0687">Ribonucleoprotein</keyword>
<comment type="similarity">
    <text evidence="1 5">Belongs to the bacterial ribosomal protein bL28 family.</text>
</comment>
<protein>
    <recommendedName>
        <fullName evidence="4 5">Large ribosomal subunit protein bL28</fullName>
    </recommendedName>
</protein>
<reference evidence="6" key="2">
    <citation type="submission" date="2013-09" db="EMBL/GenBank/DDBJ databases">
        <title>Draft genome sequence of Anaerotruncus colihominis(DSM 17241).</title>
        <authorList>
            <person name="Sudarsanam P."/>
            <person name="Ley R."/>
            <person name="Guruge J."/>
            <person name="Turnbaugh P.J."/>
            <person name="Mahowald M."/>
            <person name="Liep D."/>
            <person name="Gordon J."/>
        </authorList>
    </citation>
    <scope>NUCLEOTIDE SEQUENCE</scope>
    <source>
        <strain evidence="6">DSM 17241</strain>
    </source>
</reference>
<evidence type="ECO:0000256" key="5">
    <source>
        <dbReference type="HAMAP-Rule" id="MF_00373"/>
    </source>
</evidence>
<proteinExistence type="inferred from homology"/>
<gene>
    <name evidence="5 6" type="primary">rpmB</name>
    <name evidence="6" type="ORF">ANACOL_03693</name>
</gene>
<dbReference type="HAMAP" id="MF_00373">
    <property type="entry name" value="Ribosomal_bL28"/>
    <property type="match status" value="1"/>
</dbReference>
<dbReference type="InterPro" id="IPR050096">
    <property type="entry name" value="Bacterial_rp_bL28"/>
</dbReference>
<dbReference type="InterPro" id="IPR001383">
    <property type="entry name" value="Ribosomal_bL28_bact-type"/>
</dbReference>
<evidence type="ECO:0000256" key="4">
    <source>
        <dbReference type="ARBA" id="ARBA00035174"/>
    </source>
</evidence>
<comment type="caution">
    <text evidence="6">The sequence shown here is derived from an EMBL/GenBank/DDBJ whole genome shotgun (WGS) entry which is preliminary data.</text>
</comment>
<dbReference type="PANTHER" id="PTHR39080">
    <property type="entry name" value="50S RIBOSOMAL PROTEIN L28"/>
    <property type="match status" value="1"/>
</dbReference>
<dbReference type="Proteomes" id="UP000003803">
    <property type="component" value="Unassembled WGS sequence"/>
</dbReference>
<accession>B0PFW2</accession>
<dbReference type="SUPFAM" id="SSF143800">
    <property type="entry name" value="L28p-like"/>
    <property type="match status" value="1"/>
</dbReference>
<evidence type="ECO:0000313" key="7">
    <source>
        <dbReference type="Proteomes" id="UP000003803"/>
    </source>
</evidence>
<dbReference type="Pfam" id="PF00830">
    <property type="entry name" value="Ribosomal_L28"/>
    <property type="match status" value="1"/>
</dbReference>
<dbReference type="GO" id="GO:0005840">
    <property type="term" value="C:ribosome"/>
    <property type="evidence" value="ECO:0007669"/>
    <property type="project" value="UniProtKB-KW"/>
</dbReference>
<evidence type="ECO:0000256" key="1">
    <source>
        <dbReference type="ARBA" id="ARBA00008760"/>
    </source>
</evidence>
<evidence type="ECO:0000256" key="2">
    <source>
        <dbReference type="ARBA" id="ARBA00022980"/>
    </source>
</evidence>
<dbReference type="STRING" id="169435.ERS852551_00247"/>
<evidence type="ECO:0000313" key="6">
    <source>
        <dbReference type="EMBL" id="EDS09549.1"/>
    </source>
</evidence>
<keyword evidence="7" id="KW-1185">Reference proteome</keyword>
<dbReference type="InterPro" id="IPR026569">
    <property type="entry name" value="Ribosomal_bL28"/>
</dbReference>
<dbReference type="GO" id="GO:1990904">
    <property type="term" value="C:ribonucleoprotein complex"/>
    <property type="evidence" value="ECO:0007669"/>
    <property type="project" value="UniProtKB-KW"/>
</dbReference>
<sequence>MEKIEEVQNMAKCDICGKGVTFGIRVSHSHRRSNRAWKPNVQRVKALVDGTPRHIYACTRCLRSDKVQRAL</sequence>
<dbReference type="InterPro" id="IPR037147">
    <property type="entry name" value="Ribosomal_bL28_sf"/>
</dbReference>
<dbReference type="GO" id="GO:0006412">
    <property type="term" value="P:translation"/>
    <property type="evidence" value="ECO:0007669"/>
    <property type="project" value="UniProtKB-UniRule"/>
</dbReference>
<evidence type="ECO:0000256" key="3">
    <source>
        <dbReference type="ARBA" id="ARBA00023274"/>
    </source>
</evidence>
<dbReference type="EMBL" id="ABGD02000027">
    <property type="protein sequence ID" value="EDS09549.1"/>
    <property type="molecule type" value="Genomic_DNA"/>
</dbReference>
<dbReference type="GO" id="GO:0003735">
    <property type="term" value="F:structural constituent of ribosome"/>
    <property type="evidence" value="ECO:0007669"/>
    <property type="project" value="InterPro"/>
</dbReference>
<dbReference type="HOGENOM" id="CLU_064548_7_0_9"/>
<dbReference type="Gene3D" id="2.30.170.40">
    <property type="entry name" value="Ribosomal protein L28/L24"/>
    <property type="match status" value="1"/>
</dbReference>
<organism evidence="6 7">
    <name type="scientific">Anaerotruncus colihominis DSM 17241</name>
    <dbReference type="NCBI Taxonomy" id="445972"/>
    <lineage>
        <taxon>Bacteria</taxon>
        <taxon>Bacillati</taxon>
        <taxon>Bacillota</taxon>
        <taxon>Clostridia</taxon>
        <taxon>Eubacteriales</taxon>
        <taxon>Oscillospiraceae</taxon>
        <taxon>Anaerotruncus</taxon>
    </lineage>
</organism>
<dbReference type="PANTHER" id="PTHR39080:SF1">
    <property type="entry name" value="LARGE RIBOSOMAL SUBUNIT PROTEIN BL28A"/>
    <property type="match status" value="1"/>
</dbReference>